<dbReference type="Pfam" id="PF13460">
    <property type="entry name" value="NAD_binding_10"/>
    <property type="match status" value="1"/>
</dbReference>
<evidence type="ECO:0000256" key="1">
    <source>
        <dbReference type="SAM" id="MobiDB-lite"/>
    </source>
</evidence>
<reference evidence="3" key="1">
    <citation type="journal article" date="2023" name="BMC Genomics">
        <title>Chromosome-level genome assemblies of Cutaneotrichosporon spp. (Trichosporonales, Basidiomycota) reveal imbalanced evolution between nucleotide sequences and chromosome synteny.</title>
        <authorList>
            <person name="Kobayashi Y."/>
            <person name="Kayamori A."/>
            <person name="Aoki K."/>
            <person name="Shiwa Y."/>
            <person name="Matsutani M."/>
            <person name="Fujita N."/>
            <person name="Sugita T."/>
            <person name="Iwasaki W."/>
            <person name="Tanaka N."/>
            <person name="Takashima M."/>
        </authorList>
    </citation>
    <scope>NUCLEOTIDE SEQUENCE</scope>
    <source>
        <strain evidence="3">HIS016</strain>
    </source>
</reference>
<dbReference type="Gene3D" id="3.40.50.720">
    <property type="entry name" value="NAD(P)-binding Rossmann-like Domain"/>
    <property type="match status" value="1"/>
</dbReference>
<reference evidence="3" key="2">
    <citation type="submission" date="2023-06" db="EMBL/GenBank/DDBJ databases">
        <authorList>
            <person name="Kobayashi Y."/>
            <person name="Kayamori A."/>
            <person name="Aoki K."/>
            <person name="Shiwa Y."/>
            <person name="Fujita N."/>
            <person name="Sugita T."/>
            <person name="Iwasaki W."/>
            <person name="Tanaka N."/>
            <person name="Takashima M."/>
        </authorList>
    </citation>
    <scope>NUCLEOTIDE SEQUENCE</scope>
    <source>
        <strain evidence="3">HIS016</strain>
    </source>
</reference>
<sequence>MAMRSIQRLSINEGTPLLRDQMPATLQMAVRPPTSPIYSPDESDVTIRASDHPRSTPSTRRVRILLPPPREHVGLPDEPHYPCQPEEEESRRWWSMAAGWAGFACFFPIKLCVYASRASRTRWTSLVTSHSSTRLSTDMTSIILTGATGTAGSAVLTNALASPAIAHVTVLARRAPAVTSDKLTTIILPSDECPRGFDEIPPALVERLRGNDAVVWALGISQTQVGKEEFHKITYDYTVAAANAFKSLGTADKPFRFVFMSGMGTTQAEPRMFTPLFAIEKGAAERELRAMETDTFKTVLVRPGGILPAADHASNVPRISRWGGAVASVVWPSSVITSSDLADACLRLATGKGWDARTPEHVIENVGLKKLAADYHASMAL</sequence>
<dbReference type="PANTHER" id="PTHR14097:SF8">
    <property type="entry name" value="NAD(P)-BINDING DOMAIN-CONTAINING PROTEIN"/>
    <property type="match status" value="1"/>
</dbReference>
<evidence type="ECO:0000313" key="3">
    <source>
        <dbReference type="EMBL" id="GMK57925.1"/>
    </source>
</evidence>
<keyword evidence="4" id="KW-1185">Reference proteome</keyword>
<evidence type="ECO:0000259" key="2">
    <source>
        <dbReference type="Pfam" id="PF13460"/>
    </source>
</evidence>
<name>A0AAD3TWS5_9TREE</name>
<gene>
    <name evidence="3" type="ORF">CspeluHIS016_0407590</name>
</gene>
<dbReference type="InterPro" id="IPR036291">
    <property type="entry name" value="NAD(P)-bd_dom_sf"/>
</dbReference>
<dbReference type="AlphaFoldDB" id="A0AAD3TWS5"/>
<evidence type="ECO:0000313" key="4">
    <source>
        <dbReference type="Proteomes" id="UP001222932"/>
    </source>
</evidence>
<dbReference type="SUPFAM" id="SSF51735">
    <property type="entry name" value="NAD(P)-binding Rossmann-fold domains"/>
    <property type="match status" value="1"/>
</dbReference>
<dbReference type="PANTHER" id="PTHR14097">
    <property type="entry name" value="OXIDOREDUCTASE HTATIP2"/>
    <property type="match status" value="1"/>
</dbReference>
<accession>A0AAD3TWS5</accession>
<feature type="domain" description="NAD(P)-binding" evidence="2">
    <location>
        <begin position="146"/>
        <end position="348"/>
    </location>
</feature>
<protein>
    <recommendedName>
        <fullName evidence="2">NAD(P)-binding domain-containing protein</fullName>
    </recommendedName>
</protein>
<proteinExistence type="predicted"/>
<dbReference type="Proteomes" id="UP001222932">
    <property type="component" value="Unassembled WGS sequence"/>
</dbReference>
<organism evidence="3 4">
    <name type="scientific">Cutaneotrichosporon spelunceum</name>
    <dbReference type="NCBI Taxonomy" id="1672016"/>
    <lineage>
        <taxon>Eukaryota</taxon>
        <taxon>Fungi</taxon>
        <taxon>Dikarya</taxon>
        <taxon>Basidiomycota</taxon>
        <taxon>Agaricomycotina</taxon>
        <taxon>Tremellomycetes</taxon>
        <taxon>Trichosporonales</taxon>
        <taxon>Trichosporonaceae</taxon>
        <taxon>Cutaneotrichosporon</taxon>
    </lineage>
</organism>
<comment type="caution">
    <text evidence="3">The sequence shown here is derived from an EMBL/GenBank/DDBJ whole genome shotgun (WGS) entry which is preliminary data.</text>
</comment>
<feature type="region of interest" description="Disordered" evidence="1">
    <location>
        <begin position="31"/>
        <end position="59"/>
    </location>
</feature>
<dbReference type="InterPro" id="IPR016040">
    <property type="entry name" value="NAD(P)-bd_dom"/>
</dbReference>
<dbReference type="EMBL" id="BTCM01000004">
    <property type="protein sequence ID" value="GMK57925.1"/>
    <property type="molecule type" value="Genomic_DNA"/>
</dbReference>